<sequence length="252" mass="28151">MEYVLITGGTSGIGYELARCFANNCYGIIIAASDMTRLEDTKEKLEKEFAAPILIYQQDLTRLGAAAKLYEKIKNDKLKISILINNAGFGLVGETAEIDFQQDENMMILNMISLVELSKLFISDMYKHGNGKILNVASTGAFQPGPYTSTYFASKAFVLSYSQAIRHEAKWKGVQVCTLCPGATKTNFFNYEGTATPKNAMPPEIVAKYSYHYLMKNKDIMIPGLINNIMKLFPVKLKSCWVARMKSVKKSE</sequence>
<evidence type="ECO:0000313" key="4">
    <source>
        <dbReference type="EMBL" id="TCL60511.1"/>
    </source>
</evidence>
<dbReference type="InterPro" id="IPR036291">
    <property type="entry name" value="NAD(P)-bd_dom_sf"/>
</dbReference>
<keyword evidence="2" id="KW-0560">Oxidoreductase</keyword>
<evidence type="ECO:0000256" key="2">
    <source>
        <dbReference type="ARBA" id="ARBA00023002"/>
    </source>
</evidence>
<dbReference type="PANTHER" id="PTHR42901:SF1">
    <property type="entry name" value="ALCOHOL DEHYDROGENASE"/>
    <property type="match status" value="1"/>
</dbReference>
<protein>
    <recommendedName>
        <fullName evidence="6">Short-subunit dehydrogenase</fullName>
    </recommendedName>
</protein>
<reference evidence="4 5" key="1">
    <citation type="submission" date="2019-03" db="EMBL/GenBank/DDBJ databases">
        <title>Genomic Encyclopedia of Type Strains, Phase IV (KMG-IV): sequencing the most valuable type-strain genomes for metagenomic binning, comparative biology and taxonomic classification.</title>
        <authorList>
            <person name="Goeker M."/>
        </authorList>
    </citation>
    <scope>NUCLEOTIDE SEQUENCE [LARGE SCALE GENOMIC DNA]</scope>
    <source>
        <strain evidence="4 5">DSM 100556</strain>
    </source>
</reference>
<dbReference type="Gene3D" id="3.40.50.720">
    <property type="entry name" value="NAD(P)-binding Rossmann-like Domain"/>
    <property type="match status" value="1"/>
</dbReference>
<dbReference type="PANTHER" id="PTHR42901">
    <property type="entry name" value="ALCOHOL DEHYDROGENASE"/>
    <property type="match status" value="1"/>
</dbReference>
<dbReference type="STRING" id="1469948.GCA_000732725_00244"/>
<dbReference type="RefSeq" id="WP_031389026.1">
    <property type="nucleotide sequence ID" value="NZ_JPNB01000001.1"/>
</dbReference>
<comment type="caution">
    <text evidence="4">The sequence shown here is derived from an EMBL/GenBank/DDBJ whole genome shotgun (WGS) entry which is preliminary data.</text>
</comment>
<dbReference type="EMBL" id="SLUO01000002">
    <property type="protein sequence ID" value="TCL60511.1"/>
    <property type="molecule type" value="Genomic_DNA"/>
</dbReference>
<dbReference type="Pfam" id="PF00106">
    <property type="entry name" value="adh_short"/>
    <property type="match status" value="1"/>
</dbReference>
<gene>
    <name evidence="4" type="ORF">EDD76_102209</name>
</gene>
<organism evidence="4 5">
    <name type="scientific">Kineothrix alysoides</name>
    <dbReference type="NCBI Taxonomy" id="1469948"/>
    <lineage>
        <taxon>Bacteria</taxon>
        <taxon>Bacillati</taxon>
        <taxon>Bacillota</taxon>
        <taxon>Clostridia</taxon>
        <taxon>Lachnospirales</taxon>
        <taxon>Lachnospiraceae</taxon>
        <taxon>Kineothrix</taxon>
    </lineage>
</organism>
<dbReference type="Proteomes" id="UP000295718">
    <property type="component" value="Unassembled WGS sequence"/>
</dbReference>
<dbReference type="PRINTS" id="PR00080">
    <property type="entry name" value="SDRFAMILY"/>
</dbReference>
<evidence type="ECO:0008006" key="6">
    <source>
        <dbReference type="Google" id="ProtNLM"/>
    </source>
</evidence>
<proteinExistence type="inferred from homology"/>
<dbReference type="GO" id="GO:0016491">
    <property type="term" value="F:oxidoreductase activity"/>
    <property type="evidence" value="ECO:0007669"/>
    <property type="project" value="UniProtKB-KW"/>
</dbReference>
<dbReference type="CDD" id="cd05233">
    <property type="entry name" value="SDR_c"/>
    <property type="match status" value="1"/>
</dbReference>
<accession>A0A4R1R4T2</accession>
<keyword evidence="5" id="KW-1185">Reference proteome</keyword>
<evidence type="ECO:0000256" key="3">
    <source>
        <dbReference type="RuleBase" id="RU000363"/>
    </source>
</evidence>
<name>A0A4R1R4T2_9FIRM</name>
<evidence type="ECO:0000313" key="5">
    <source>
        <dbReference type="Proteomes" id="UP000295718"/>
    </source>
</evidence>
<evidence type="ECO:0000256" key="1">
    <source>
        <dbReference type="ARBA" id="ARBA00006484"/>
    </source>
</evidence>
<comment type="similarity">
    <text evidence="1 3">Belongs to the short-chain dehydrogenases/reductases (SDR) family.</text>
</comment>
<dbReference type="SUPFAM" id="SSF51735">
    <property type="entry name" value="NAD(P)-binding Rossmann-fold domains"/>
    <property type="match status" value="1"/>
</dbReference>
<dbReference type="InterPro" id="IPR002347">
    <property type="entry name" value="SDR_fam"/>
</dbReference>
<dbReference type="OrthoDB" id="9808814at2"/>
<dbReference type="PRINTS" id="PR00081">
    <property type="entry name" value="GDHRDH"/>
</dbReference>
<dbReference type="PIRSF" id="PIRSF000126">
    <property type="entry name" value="11-beta-HSD1"/>
    <property type="match status" value="1"/>
</dbReference>
<dbReference type="AlphaFoldDB" id="A0A4R1R4T2"/>